<evidence type="ECO:0000256" key="1">
    <source>
        <dbReference type="SAM" id="MobiDB-lite"/>
    </source>
</evidence>
<organism evidence="2 4">
    <name type="scientific">Ustilago bromivora</name>
    <dbReference type="NCBI Taxonomy" id="307758"/>
    <lineage>
        <taxon>Eukaryota</taxon>
        <taxon>Fungi</taxon>
        <taxon>Dikarya</taxon>
        <taxon>Basidiomycota</taxon>
        <taxon>Ustilaginomycotina</taxon>
        <taxon>Ustilaginomycetes</taxon>
        <taxon>Ustilaginales</taxon>
        <taxon>Ustilaginaceae</taxon>
        <taxon>Ustilago</taxon>
    </lineage>
</organism>
<evidence type="ECO:0000313" key="4">
    <source>
        <dbReference type="Proteomes" id="UP000179920"/>
    </source>
</evidence>
<feature type="region of interest" description="Disordered" evidence="1">
    <location>
        <begin position="25"/>
        <end position="130"/>
    </location>
</feature>
<name>A0A1K0GXT7_9BASI</name>
<proteinExistence type="predicted"/>
<feature type="compositionally biased region" description="Polar residues" evidence="1">
    <location>
        <begin position="51"/>
        <end position="76"/>
    </location>
</feature>
<sequence length="521" mass="55847">MPAIERRSLPQSLSAVAVKGRRLFTRETAPSNAEWPPRSSPLNLNEALEQGWTTATSPHCLSNQLRSPTTSGSAHANTCGKDFGRRRSYNTTTASNSSGGATSEGPQRHRKSFFSKKPRSEQQQLQSSAVNATVVTSTSFVDPFARDAAERLNVPSQASNEPSMITSYASHVSIKHQSSHRLATPQHQQLKKREALDRISDLICLSVESQNQVPRSYVGAMSPTFLSPSITLCDGHSYSVQGQPSPRSLTFGYDANSSMVAFPVREHAQSVRHLVESIGSSNSDYFSSAASPSLSTISTKPDLFVRELHPEGSPMPFSAEDCAGGPNRILLPSSMRRFPSSTTGTDTSTRSSASLRAEVGHDFGSKPALSTASRYSSAMQHISEWSLFEESNLSLPPPPPLRPLRSPLRSRSKSLGAAAAAAAAERKTAGKPLPARSPSSPPPLPSLSAAAAKREASRLIMPYQLTPVHTPARSRRSSGQDRRGSDGCDSWASAASSDSPPSAPFHTPTFGSPRWTTLSPS</sequence>
<dbReference type="Proteomes" id="UP000179920">
    <property type="component" value="Chromosome XIX"/>
</dbReference>
<dbReference type="Proteomes" id="UP000658997">
    <property type="component" value="Unassembled WGS sequence"/>
</dbReference>
<feature type="compositionally biased region" description="Basic residues" evidence="1">
    <location>
        <begin position="108"/>
        <end position="117"/>
    </location>
</feature>
<feature type="region of interest" description="Disordered" evidence="1">
    <location>
        <begin position="331"/>
        <end position="353"/>
    </location>
</feature>
<reference evidence="2" key="2">
    <citation type="submission" date="2016-04" db="EMBL/GenBank/DDBJ databases">
        <authorList>
            <person name="Evans L.H."/>
            <person name="Alamgir A."/>
            <person name="Owens N."/>
            <person name="Weber N.D."/>
            <person name="Virtaneva K."/>
            <person name="Barbian K."/>
            <person name="Babar A."/>
            <person name="Rosenke K."/>
        </authorList>
    </citation>
    <scope>NUCLEOTIDE SEQUENCE</scope>
    <source>
        <strain evidence="2">UB2112</strain>
    </source>
</reference>
<protein>
    <submittedName>
        <fullName evidence="2">Uncharacterized protein</fullName>
    </submittedName>
</protein>
<evidence type="ECO:0000313" key="5">
    <source>
        <dbReference type="Proteomes" id="UP000658997"/>
    </source>
</evidence>
<evidence type="ECO:0000313" key="3">
    <source>
        <dbReference type="EMBL" id="SYW76252.1"/>
    </source>
</evidence>
<dbReference type="EMBL" id="LT558135">
    <property type="protein sequence ID" value="SAM85831.1"/>
    <property type="molecule type" value="Genomic_DNA"/>
</dbReference>
<feature type="compositionally biased region" description="Low complexity" evidence="1">
    <location>
        <begin position="90"/>
        <end position="103"/>
    </location>
</feature>
<evidence type="ECO:0000313" key="2">
    <source>
        <dbReference type="EMBL" id="SAM85831.1"/>
    </source>
</evidence>
<dbReference type="EMBL" id="ULHB01000017">
    <property type="protein sequence ID" value="SYW76252.1"/>
    <property type="molecule type" value="Genomic_DNA"/>
</dbReference>
<accession>A0A1K0GXT7</accession>
<dbReference type="OrthoDB" id="2553003at2759"/>
<dbReference type="AlphaFoldDB" id="A0A1K0GXT7"/>
<feature type="compositionally biased region" description="Polar residues" evidence="1">
    <location>
        <begin position="121"/>
        <end position="130"/>
    </location>
</feature>
<gene>
    <name evidence="3" type="ORF">UBRO2_01323</name>
    <name evidence="2" type="ORF">UBRO_07180</name>
</gene>
<reference evidence="3" key="3">
    <citation type="submission" date="2018-08" db="EMBL/GenBank/DDBJ databases">
        <authorList>
            <person name="Guldener U."/>
        </authorList>
    </citation>
    <scope>NUCLEOTIDE SEQUENCE</scope>
    <source>
        <strain evidence="3">UB2</strain>
    </source>
</reference>
<reference evidence="4" key="1">
    <citation type="submission" date="2016-04" db="EMBL/GenBank/DDBJ databases">
        <authorList>
            <person name="Guldener U."/>
            <person name="Guldener U."/>
        </authorList>
    </citation>
    <scope>NUCLEOTIDE SEQUENCE [LARGE SCALE GENOMIC DNA]</scope>
    <source>
        <strain evidence="4">UB2112</strain>
    </source>
</reference>
<feature type="compositionally biased region" description="Low complexity" evidence="1">
    <location>
        <begin position="340"/>
        <end position="353"/>
    </location>
</feature>
<feature type="compositionally biased region" description="Low complexity" evidence="1">
    <location>
        <begin position="487"/>
        <end position="500"/>
    </location>
</feature>
<feature type="region of interest" description="Disordered" evidence="1">
    <location>
        <begin position="390"/>
        <end position="521"/>
    </location>
</feature>
<keyword evidence="5" id="KW-1185">Reference proteome</keyword>